<dbReference type="InParanoid" id="K3WSN5"/>
<dbReference type="GO" id="GO:0006412">
    <property type="term" value="P:translation"/>
    <property type="evidence" value="ECO:0007669"/>
    <property type="project" value="InterPro"/>
</dbReference>
<evidence type="ECO:0000256" key="6">
    <source>
        <dbReference type="SAM" id="MobiDB-lite"/>
    </source>
</evidence>
<dbReference type="SUPFAM" id="SSF54768">
    <property type="entry name" value="dsRNA-binding domain-like"/>
    <property type="match status" value="1"/>
</dbReference>
<dbReference type="FunFam" id="3.30.230.10:FF:000002">
    <property type="entry name" value="30S ribosomal protein S5"/>
    <property type="match status" value="1"/>
</dbReference>
<feature type="region of interest" description="Disordered" evidence="6">
    <location>
        <begin position="34"/>
        <end position="62"/>
    </location>
</feature>
<dbReference type="SUPFAM" id="SSF54211">
    <property type="entry name" value="Ribosomal protein S5 domain 2-like"/>
    <property type="match status" value="1"/>
</dbReference>
<feature type="domain" description="S5 DRBM" evidence="7">
    <location>
        <begin position="147"/>
        <end position="210"/>
    </location>
</feature>
<evidence type="ECO:0000313" key="8">
    <source>
        <dbReference type="EnsemblProtists" id="PYU1_T007979"/>
    </source>
</evidence>
<dbReference type="OMA" id="PIAIQRG"/>
<dbReference type="GO" id="GO:0005737">
    <property type="term" value="C:cytoplasm"/>
    <property type="evidence" value="ECO:0007669"/>
    <property type="project" value="UniProtKB-ARBA"/>
</dbReference>
<evidence type="ECO:0000256" key="5">
    <source>
        <dbReference type="RuleBase" id="RU003823"/>
    </source>
</evidence>
<sequence length="310" mass="34783">MLQRFAVRSVATARARGAAHGNSVTKIQVAHFVGGDMDDGDDEDPEDPIISKDRRDSMPRRQTMPEAAKKNRFMVVAPENRGKVRRRILEEFKKEEISLDDVNTKGMYQTPDTGILRDIREMNKEEQDMQFDEEEDIEPLNLGRLGLLRQIVHVDKVQKVTTQGNILRFRAMVVVGNRQGCAGYAVGKASSPPDAILRATKLAMKNFTFIDRFDNRTLYHEVRGKWNSSTLFLRPAPQGKGLTVSDTVACVLDCFGITDVVSKTHGQRNPYTVIKATFDALSKHETAEEVALKTGHSLVEISNLARSRNL</sequence>
<feature type="compositionally biased region" description="Acidic residues" evidence="6">
    <location>
        <begin position="36"/>
        <end position="47"/>
    </location>
</feature>
<feature type="compositionally biased region" description="Basic and acidic residues" evidence="6">
    <location>
        <begin position="49"/>
        <end position="59"/>
    </location>
</feature>
<evidence type="ECO:0000256" key="4">
    <source>
        <dbReference type="PROSITE-ProRule" id="PRU00268"/>
    </source>
</evidence>
<dbReference type="PROSITE" id="PS50881">
    <property type="entry name" value="S5_DSRBD"/>
    <property type="match status" value="1"/>
</dbReference>
<dbReference type="EnsemblProtists" id="PYU1_T007979">
    <property type="protein sequence ID" value="PYU1_T007979"/>
    <property type="gene ID" value="PYU1_G007963"/>
</dbReference>
<comment type="similarity">
    <text evidence="1 5">Belongs to the universal ribosomal protein uS5 family.</text>
</comment>
<dbReference type="Pfam" id="PF00333">
    <property type="entry name" value="Ribosomal_S5"/>
    <property type="match status" value="1"/>
</dbReference>
<name>K3WSN5_GLOUD</name>
<dbReference type="VEuPathDB" id="FungiDB:PYU1_G007963"/>
<reference evidence="9" key="1">
    <citation type="journal article" date="2010" name="Genome Biol.">
        <title>Genome sequence of the necrotrophic plant pathogen Pythium ultimum reveals original pathogenicity mechanisms and effector repertoire.</title>
        <authorList>
            <person name="Levesque C.A."/>
            <person name="Brouwer H."/>
            <person name="Cano L."/>
            <person name="Hamilton J.P."/>
            <person name="Holt C."/>
            <person name="Huitema E."/>
            <person name="Raffaele S."/>
            <person name="Robideau G.P."/>
            <person name="Thines M."/>
            <person name="Win J."/>
            <person name="Zerillo M.M."/>
            <person name="Beakes G.W."/>
            <person name="Boore J.L."/>
            <person name="Busam D."/>
            <person name="Dumas B."/>
            <person name="Ferriera S."/>
            <person name="Fuerstenberg S.I."/>
            <person name="Gachon C.M."/>
            <person name="Gaulin E."/>
            <person name="Govers F."/>
            <person name="Grenville-Briggs L."/>
            <person name="Horner N."/>
            <person name="Hostetler J."/>
            <person name="Jiang R.H."/>
            <person name="Johnson J."/>
            <person name="Krajaejun T."/>
            <person name="Lin H."/>
            <person name="Meijer H.J."/>
            <person name="Moore B."/>
            <person name="Morris P."/>
            <person name="Phuntmart V."/>
            <person name="Puiu D."/>
            <person name="Shetty J."/>
            <person name="Stajich J.E."/>
            <person name="Tripathy S."/>
            <person name="Wawra S."/>
            <person name="van West P."/>
            <person name="Whitty B.R."/>
            <person name="Coutinho P.M."/>
            <person name="Henrissat B."/>
            <person name="Martin F."/>
            <person name="Thomas P.D."/>
            <person name="Tyler B.M."/>
            <person name="De Vries R.P."/>
            <person name="Kamoun S."/>
            <person name="Yandell M."/>
            <person name="Tisserat N."/>
            <person name="Buell C.R."/>
        </authorList>
    </citation>
    <scope>NUCLEOTIDE SEQUENCE</scope>
    <source>
        <strain evidence="9">DAOM:BR144</strain>
    </source>
</reference>
<dbReference type="InterPro" id="IPR013810">
    <property type="entry name" value="Ribosomal_uS5_N"/>
</dbReference>
<dbReference type="InterPro" id="IPR020568">
    <property type="entry name" value="Ribosomal_Su5_D2-typ_SF"/>
</dbReference>
<reference evidence="8" key="3">
    <citation type="submission" date="2015-02" db="UniProtKB">
        <authorList>
            <consortium name="EnsemblProtists"/>
        </authorList>
    </citation>
    <scope>IDENTIFICATION</scope>
    <source>
        <strain evidence="8">DAOM BR144</strain>
    </source>
</reference>
<dbReference type="GO" id="GO:0005840">
    <property type="term" value="C:ribosome"/>
    <property type="evidence" value="ECO:0007669"/>
    <property type="project" value="UniProtKB-KW"/>
</dbReference>
<dbReference type="GO" id="GO:0003723">
    <property type="term" value="F:RNA binding"/>
    <property type="evidence" value="ECO:0007669"/>
    <property type="project" value="InterPro"/>
</dbReference>
<dbReference type="Pfam" id="PF03719">
    <property type="entry name" value="Ribosomal_S5_C"/>
    <property type="match status" value="1"/>
</dbReference>
<organism evidence="8 9">
    <name type="scientific">Globisporangium ultimum (strain ATCC 200006 / CBS 805.95 / DAOM BR144)</name>
    <name type="common">Pythium ultimum</name>
    <dbReference type="NCBI Taxonomy" id="431595"/>
    <lineage>
        <taxon>Eukaryota</taxon>
        <taxon>Sar</taxon>
        <taxon>Stramenopiles</taxon>
        <taxon>Oomycota</taxon>
        <taxon>Peronosporomycetes</taxon>
        <taxon>Pythiales</taxon>
        <taxon>Pythiaceae</taxon>
        <taxon>Globisporangium</taxon>
    </lineage>
</organism>
<evidence type="ECO:0000259" key="7">
    <source>
        <dbReference type="PROSITE" id="PS50881"/>
    </source>
</evidence>
<keyword evidence="3 4" id="KW-0687">Ribonucleoprotein</keyword>
<evidence type="ECO:0000256" key="3">
    <source>
        <dbReference type="ARBA" id="ARBA00023274"/>
    </source>
</evidence>
<dbReference type="PANTHER" id="PTHR48277:SF1">
    <property type="entry name" value="MITOCHONDRIAL RIBOSOMAL PROTEIN S5"/>
    <property type="match status" value="1"/>
</dbReference>
<dbReference type="AlphaFoldDB" id="K3WSN5"/>
<dbReference type="InterPro" id="IPR014721">
    <property type="entry name" value="Ribsml_uS5_D2-typ_fold_subgr"/>
</dbReference>
<dbReference type="PANTHER" id="PTHR48277">
    <property type="entry name" value="MITOCHONDRIAL RIBOSOMAL PROTEIN S5"/>
    <property type="match status" value="1"/>
</dbReference>
<protein>
    <recommendedName>
        <fullName evidence="7">S5 DRBM domain-containing protein</fullName>
    </recommendedName>
</protein>
<keyword evidence="9" id="KW-1185">Reference proteome</keyword>
<evidence type="ECO:0000256" key="2">
    <source>
        <dbReference type="ARBA" id="ARBA00022980"/>
    </source>
</evidence>
<dbReference type="EMBL" id="GL376617">
    <property type="status" value="NOT_ANNOTATED_CDS"/>
    <property type="molecule type" value="Genomic_DNA"/>
</dbReference>
<dbReference type="FunFam" id="3.30.160.20:FF:000080">
    <property type="entry name" value="30s ribosomal protein s5"/>
    <property type="match status" value="1"/>
</dbReference>
<evidence type="ECO:0000313" key="9">
    <source>
        <dbReference type="Proteomes" id="UP000019132"/>
    </source>
</evidence>
<dbReference type="Proteomes" id="UP000019132">
    <property type="component" value="Unassembled WGS sequence"/>
</dbReference>
<dbReference type="HOGENOM" id="CLU_904535_0_0_1"/>
<dbReference type="eggNOG" id="KOG2646">
    <property type="taxonomic scope" value="Eukaryota"/>
</dbReference>
<dbReference type="Gene3D" id="3.30.230.10">
    <property type="match status" value="1"/>
</dbReference>
<keyword evidence="2 4" id="KW-0689">Ribosomal protein</keyword>
<dbReference type="InterPro" id="IPR005324">
    <property type="entry name" value="Ribosomal_uS5_C"/>
</dbReference>
<reference evidence="9" key="2">
    <citation type="submission" date="2010-04" db="EMBL/GenBank/DDBJ databases">
        <authorList>
            <person name="Buell R."/>
            <person name="Hamilton J."/>
            <person name="Hostetler J."/>
        </authorList>
    </citation>
    <scope>NUCLEOTIDE SEQUENCE [LARGE SCALE GENOMIC DNA]</scope>
    <source>
        <strain evidence="9">DAOM:BR144</strain>
    </source>
</reference>
<dbReference type="STRING" id="431595.K3WSN5"/>
<dbReference type="GO" id="GO:1990904">
    <property type="term" value="C:ribonucleoprotein complex"/>
    <property type="evidence" value="ECO:0007669"/>
    <property type="project" value="UniProtKB-UniRule"/>
</dbReference>
<dbReference type="GO" id="GO:0003735">
    <property type="term" value="F:structural constituent of ribosome"/>
    <property type="evidence" value="ECO:0007669"/>
    <property type="project" value="UniProtKB-UniRule"/>
</dbReference>
<evidence type="ECO:0000256" key="1">
    <source>
        <dbReference type="ARBA" id="ARBA00008945"/>
    </source>
</evidence>
<accession>K3WSN5</accession>
<dbReference type="Gene3D" id="3.30.160.20">
    <property type="match status" value="1"/>
</dbReference>
<proteinExistence type="inferred from homology"/>
<dbReference type="InterPro" id="IPR000851">
    <property type="entry name" value="Ribosomal_uS5"/>
</dbReference>